<protein>
    <submittedName>
        <fullName evidence="3">Uncharacterized protein</fullName>
    </submittedName>
</protein>
<name>A0A0D9QCM9_PLAFR</name>
<evidence type="ECO:0000313" key="3">
    <source>
        <dbReference type="EMBL" id="KJP84810.1"/>
    </source>
</evidence>
<sequence length="96" mass="10090">IIPAVADSPGGGFVPPILTDGSSSSSGGNQGPGEVTPDVPELTADVLTATTTILLFVASVIVALLGYSLWKEREPTVLYRSNCNKKKKNDTIFKKK</sequence>
<dbReference type="EMBL" id="KQ001789">
    <property type="protein sequence ID" value="KJP84810.1"/>
    <property type="molecule type" value="Genomic_DNA"/>
</dbReference>
<reference evidence="3 4" key="1">
    <citation type="submission" date="2014-03" db="EMBL/GenBank/DDBJ databases">
        <title>The Genome Sequence of Plasmodium fragile nilgiri.</title>
        <authorList>
            <consortium name="The Broad Institute Genomics Platform"/>
            <consortium name="The Broad Institute Genome Sequencing Center for Infectious Disease"/>
            <person name="Neafsey D."/>
            <person name="Duraisingh M."/>
            <person name="Young S.K."/>
            <person name="Zeng Q."/>
            <person name="Gargeya S."/>
            <person name="Abouelleil A."/>
            <person name="Alvarado L."/>
            <person name="Chapman S.B."/>
            <person name="Gainer-Dewar J."/>
            <person name="Goldberg J."/>
            <person name="Griggs A."/>
            <person name="Gujja S."/>
            <person name="Hansen M."/>
            <person name="Howarth C."/>
            <person name="Imamovic A."/>
            <person name="Larimer J."/>
            <person name="Pearson M."/>
            <person name="Poon T.W."/>
            <person name="Priest M."/>
            <person name="Roberts A."/>
            <person name="Saif S."/>
            <person name="Shea T."/>
            <person name="Sykes S."/>
            <person name="Wortman J."/>
            <person name="Nusbaum C."/>
            <person name="Birren B."/>
        </authorList>
    </citation>
    <scope>NUCLEOTIDE SEQUENCE [LARGE SCALE GENOMIC DNA]</scope>
    <source>
        <strain evidence="4">nilgiri</strain>
    </source>
</reference>
<evidence type="ECO:0000256" key="2">
    <source>
        <dbReference type="SAM" id="Phobius"/>
    </source>
</evidence>
<dbReference type="Proteomes" id="UP000054561">
    <property type="component" value="Unassembled WGS sequence"/>
</dbReference>
<keyword evidence="2" id="KW-1133">Transmembrane helix</keyword>
<organism evidence="3 4">
    <name type="scientific">Plasmodium fragile</name>
    <dbReference type="NCBI Taxonomy" id="5857"/>
    <lineage>
        <taxon>Eukaryota</taxon>
        <taxon>Sar</taxon>
        <taxon>Alveolata</taxon>
        <taxon>Apicomplexa</taxon>
        <taxon>Aconoidasida</taxon>
        <taxon>Haemosporida</taxon>
        <taxon>Plasmodiidae</taxon>
        <taxon>Plasmodium</taxon>
        <taxon>Plasmodium (Plasmodium)</taxon>
    </lineage>
</organism>
<accession>A0A0D9QCM9</accession>
<evidence type="ECO:0000313" key="4">
    <source>
        <dbReference type="Proteomes" id="UP000054561"/>
    </source>
</evidence>
<feature type="non-terminal residue" evidence="3">
    <location>
        <position position="1"/>
    </location>
</feature>
<keyword evidence="4" id="KW-1185">Reference proteome</keyword>
<feature type="transmembrane region" description="Helical" evidence="2">
    <location>
        <begin position="46"/>
        <end position="70"/>
    </location>
</feature>
<keyword evidence="2" id="KW-0472">Membrane</keyword>
<dbReference type="GeneID" id="24270868"/>
<feature type="region of interest" description="Disordered" evidence="1">
    <location>
        <begin position="1"/>
        <end position="39"/>
    </location>
</feature>
<proteinExistence type="predicted"/>
<gene>
    <name evidence="3" type="ORF">AK88_05554</name>
</gene>
<evidence type="ECO:0000256" key="1">
    <source>
        <dbReference type="SAM" id="MobiDB-lite"/>
    </source>
</evidence>
<dbReference type="RefSeq" id="XP_012338579.1">
    <property type="nucleotide sequence ID" value="XM_012483156.1"/>
</dbReference>
<dbReference type="VEuPathDB" id="PlasmoDB:AK88_05554"/>
<keyword evidence="2" id="KW-0812">Transmembrane</keyword>
<dbReference type="AlphaFoldDB" id="A0A0D9QCM9"/>